<dbReference type="Pfam" id="PF00249">
    <property type="entry name" value="Myb_DNA-binding"/>
    <property type="match status" value="2"/>
</dbReference>
<keyword evidence="5" id="KW-1185">Reference proteome</keyword>
<feature type="domain" description="Myb-like" evidence="2">
    <location>
        <begin position="13"/>
        <end position="59"/>
    </location>
</feature>
<dbReference type="AlphaFoldDB" id="A0A7I8IGI1"/>
<proteinExistence type="predicted"/>
<dbReference type="GO" id="GO:0000978">
    <property type="term" value="F:RNA polymerase II cis-regulatory region sequence-specific DNA binding"/>
    <property type="evidence" value="ECO:0007669"/>
    <property type="project" value="TreeGrafter"/>
</dbReference>
<dbReference type="SMART" id="SM00717">
    <property type="entry name" value="SANT"/>
    <property type="match status" value="2"/>
</dbReference>
<feature type="domain" description="HTH myb-type" evidence="3">
    <location>
        <begin position="64"/>
        <end position="113"/>
    </location>
</feature>
<evidence type="ECO:0000259" key="2">
    <source>
        <dbReference type="PROSITE" id="PS50090"/>
    </source>
</evidence>
<dbReference type="GO" id="GO:0000981">
    <property type="term" value="F:DNA-binding transcription factor activity, RNA polymerase II-specific"/>
    <property type="evidence" value="ECO:0007669"/>
    <property type="project" value="TreeGrafter"/>
</dbReference>
<dbReference type="CDD" id="cd00167">
    <property type="entry name" value="SANT"/>
    <property type="match status" value="2"/>
</dbReference>
<dbReference type="InterPro" id="IPR017930">
    <property type="entry name" value="Myb_dom"/>
</dbReference>
<dbReference type="InterPro" id="IPR050560">
    <property type="entry name" value="MYB_TF"/>
</dbReference>
<dbReference type="PANTHER" id="PTHR45614:SF82">
    <property type="entry name" value="OS01G0977300 PROTEIN"/>
    <property type="match status" value="1"/>
</dbReference>
<evidence type="ECO:0000313" key="5">
    <source>
        <dbReference type="Proteomes" id="UP001189122"/>
    </source>
</evidence>
<evidence type="ECO:0000259" key="3">
    <source>
        <dbReference type="PROSITE" id="PS51294"/>
    </source>
</evidence>
<organism evidence="4">
    <name type="scientific">Spirodela intermedia</name>
    <name type="common">Intermediate duckweed</name>
    <dbReference type="NCBI Taxonomy" id="51605"/>
    <lineage>
        <taxon>Eukaryota</taxon>
        <taxon>Viridiplantae</taxon>
        <taxon>Streptophyta</taxon>
        <taxon>Embryophyta</taxon>
        <taxon>Tracheophyta</taxon>
        <taxon>Spermatophyta</taxon>
        <taxon>Magnoliopsida</taxon>
        <taxon>Liliopsida</taxon>
        <taxon>Araceae</taxon>
        <taxon>Lemnoideae</taxon>
        <taxon>Spirodela</taxon>
    </lineage>
</organism>
<feature type="domain" description="Myb-like" evidence="2">
    <location>
        <begin position="66"/>
        <end position="109"/>
    </location>
</feature>
<protein>
    <submittedName>
        <fullName evidence="4">Uncharacterized protein</fullName>
    </submittedName>
</protein>
<dbReference type="GO" id="GO:0005634">
    <property type="term" value="C:nucleus"/>
    <property type="evidence" value="ECO:0007669"/>
    <property type="project" value="TreeGrafter"/>
</dbReference>
<dbReference type="EMBL" id="LR743590">
    <property type="protein sequence ID" value="CAA2617193.1"/>
    <property type="molecule type" value="Genomic_DNA"/>
</dbReference>
<feature type="domain" description="HTH myb-type" evidence="3">
    <location>
        <begin position="13"/>
        <end position="63"/>
    </location>
</feature>
<dbReference type="PANTHER" id="PTHR45614">
    <property type="entry name" value="MYB PROTEIN-RELATED"/>
    <property type="match status" value="1"/>
</dbReference>
<sequence length="181" mass="20517">MGRTQEGGDPLFRRPWTSEEDEELTRLVSQHGARDWKFISTGIPGRPHKSCRNRWLYHLSPDVHRPFTADEDETIVAALAKYGDRWAAIARILPGRTDVAVRKRWVSALAAHWRMAVSDGAPREPTTLPAAEEELRLRVEEMEAYLESIIRPMIAQEVSKYIAVRGREDAPAPPCPRSSPP</sequence>
<keyword evidence="1" id="KW-0238">DNA-binding</keyword>
<name>A0A7I8IGI1_SPIIN</name>
<dbReference type="InterPro" id="IPR001005">
    <property type="entry name" value="SANT/Myb"/>
</dbReference>
<dbReference type="Gene3D" id="1.10.10.60">
    <property type="entry name" value="Homeodomain-like"/>
    <property type="match status" value="2"/>
</dbReference>
<dbReference type="PROSITE" id="PS50090">
    <property type="entry name" value="MYB_LIKE"/>
    <property type="match status" value="2"/>
</dbReference>
<gene>
    <name evidence="4" type="ORF">SI7747_03003362</name>
</gene>
<dbReference type="PROSITE" id="PS51294">
    <property type="entry name" value="HTH_MYB"/>
    <property type="match status" value="2"/>
</dbReference>
<accession>A0A7I8IGI1</accession>
<evidence type="ECO:0000256" key="1">
    <source>
        <dbReference type="ARBA" id="ARBA00023125"/>
    </source>
</evidence>
<dbReference type="InterPro" id="IPR009057">
    <property type="entry name" value="Homeodomain-like_sf"/>
</dbReference>
<dbReference type="Proteomes" id="UP001189122">
    <property type="component" value="Unassembled WGS sequence"/>
</dbReference>
<dbReference type="SUPFAM" id="SSF46689">
    <property type="entry name" value="Homeodomain-like"/>
    <property type="match status" value="1"/>
</dbReference>
<evidence type="ECO:0000313" key="4">
    <source>
        <dbReference type="EMBL" id="CAA2617193.1"/>
    </source>
</evidence>
<dbReference type="EMBL" id="CACRZD030000003">
    <property type="protein sequence ID" value="CAA6656891.1"/>
    <property type="molecule type" value="Genomic_DNA"/>
</dbReference>
<reference evidence="4 5" key="1">
    <citation type="submission" date="2019-12" db="EMBL/GenBank/DDBJ databases">
        <authorList>
            <person name="Scholz U."/>
            <person name="Mascher M."/>
            <person name="Fiebig A."/>
        </authorList>
    </citation>
    <scope>NUCLEOTIDE SEQUENCE</scope>
</reference>